<accession>A0AAU8LRL2</accession>
<reference evidence="3" key="1">
    <citation type="journal article" date="2024" name="Syst. Appl. Microbiol.">
        <title>First single-strain enrichments of Electrothrix cable bacteria, description of E. aestuarii sp. nov. and E. rattekaaiensis sp. nov., and proposal of a cable bacteria taxonomy following the rules of the SeqCode.</title>
        <authorList>
            <person name="Plum-Jensen L.E."/>
            <person name="Schramm A."/>
            <person name="Marshall I.P.G."/>
        </authorList>
    </citation>
    <scope>NUCLEOTIDE SEQUENCE</scope>
    <source>
        <strain evidence="3">Rat1</strain>
    </source>
</reference>
<evidence type="ECO:0008006" key="4">
    <source>
        <dbReference type="Google" id="ProtNLM"/>
    </source>
</evidence>
<feature type="signal peptide" evidence="2">
    <location>
        <begin position="1"/>
        <end position="27"/>
    </location>
</feature>
<feature type="chain" id="PRO_5043482134" description="Nickel transport protein" evidence="2">
    <location>
        <begin position="28"/>
        <end position="204"/>
    </location>
</feature>
<keyword evidence="1" id="KW-1133">Transmembrane helix</keyword>
<keyword evidence="2" id="KW-0732">Signal</keyword>
<gene>
    <name evidence="3" type="ORF">Q3M24_14435</name>
</gene>
<organism evidence="3">
    <name type="scientific">Candidatus Electrothrix aestuarii</name>
    <dbReference type="NCBI Taxonomy" id="3062594"/>
    <lineage>
        <taxon>Bacteria</taxon>
        <taxon>Pseudomonadati</taxon>
        <taxon>Thermodesulfobacteriota</taxon>
        <taxon>Desulfobulbia</taxon>
        <taxon>Desulfobulbales</taxon>
        <taxon>Desulfobulbaceae</taxon>
        <taxon>Candidatus Electrothrix</taxon>
    </lineage>
</organism>
<proteinExistence type="predicted"/>
<keyword evidence="1" id="KW-0472">Membrane</keyword>
<protein>
    <recommendedName>
        <fullName evidence="4">Nickel transport protein</fullName>
    </recommendedName>
</protein>
<reference evidence="3" key="2">
    <citation type="submission" date="2024-06" db="EMBL/GenBank/DDBJ databases">
        <authorList>
            <person name="Plum-Jensen L.E."/>
            <person name="Schramm A."/>
            <person name="Marshall I.P.G."/>
        </authorList>
    </citation>
    <scope>NUCLEOTIDE SEQUENCE</scope>
    <source>
        <strain evidence="3">Rat1</strain>
    </source>
</reference>
<feature type="transmembrane region" description="Helical" evidence="1">
    <location>
        <begin position="174"/>
        <end position="191"/>
    </location>
</feature>
<dbReference type="KEGG" id="eaj:Q3M24_14435"/>
<dbReference type="AlphaFoldDB" id="A0AAU8LRL2"/>
<evidence type="ECO:0000313" key="3">
    <source>
        <dbReference type="EMBL" id="XCN71509.1"/>
    </source>
</evidence>
<evidence type="ECO:0000256" key="2">
    <source>
        <dbReference type="SAM" id="SignalP"/>
    </source>
</evidence>
<keyword evidence="1" id="KW-0812">Transmembrane</keyword>
<dbReference type="EMBL" id="CP159373">
    <property type="protein sequence ID" value="XCN71509.1"/>
    <property type="molecule type" value="Genomic_DNA"/>
</dbReference>
<evidence type="ECO:0000256" key="1">
    <source>
        <dbReference type="SAM" id="Phobius"/>
    </source>
</evidence>
<sequence>MKRPSLHGIFVVLICLLSLLTASPARAHKLNIFSWAEGNQIYGEAFFSGGRKAKNITIQVQDAQSDTLLLRIETDREGKFQFPPPQKAIEQKADLRIIANSGDGHRGEWLLTADEYLLPDASTNFPVEESKAKQGTLDVKTVREIVRQELTRELTPIKQQLAEAREKKVRPRDIVGGIGCIIGLAALFAWIQSNKKKKKNSTAE</sequence>
<name>A0AAU8LRL2_9BACT</name>